<evidence type="ECO:0000313" key="1">
    <source>
        <dbReference type="EMBL" id="MDB1124441.1"/>
    </source>
</evidence>
<organism evidence="1 2">
    <name type="scientific">Vibrio algarum</name>
    <dbReference type="NCBI Taxonomy" id="3020714"/>
    <lineage>
        <taxon>Bacteria</taxon>
        <taxon>Pseudomonadati</taxon>
        <taxon>Pseudomonadota</taxon>
        <taxon>Gammaproteobacteria</taxon>
        <taxon>Vibrionales</taxon>
        <taxon>Vibrionaceae</taxon>
        <taxon>Vibrio</taxon>
    </lineage>
</organism>
<proteinExistence type="predicted"/>
<dbReference type="EMBL" id="JAQLOI010000001">
    <property type="protein sequence ID" value="MDB1124441.1"/>
    <property type="molecule type" value="Genomic_DNA"/>
</dbReference>
<keyword evidence="1" id="KW-0067">ATP-binding</keyword>
<dbReference type="Proteomes" id="UP001210678">
    <property type="component" value="Unassembled WGS sequence"/>
</dbReference>
<reference evidence="1 2" key="1">
    <citation type="submission" date="2023-01" db="EMBL/GenBank/DDBJ databases">
        <title>Vibrio sp. KJ40-1 sp.nov, isolated from marine algae.</title>
        <authorList>
            <person name="Butt M."/>
            <person name="Kim J.M.J."/>
            <person name="Jeon C.O.C."/>
        </authorList>
    </citation>
    <scope>NUCLEOTIDE SEQUENCE [LARGE SCALE GENOMIC DNA]</scope>
    <source>
        <strain evidence="1 2">KJ40-1</strain>
    </source>
</reference>
<dbReference type="GO" id="GO:0005524">
    <property type="term" value="F:ATP binding"/>
    <property type="evidence" value="ECO:0007669"/>
    <property type="project" value="UniProtKB-KW"/>
</dbReference>
<keyword evidence="1" id="KW-0547">Nucleotide-binding</keyword>
<dbReference type="InterPro" id="IPR027417">
    <property type="entry name" value="P-loop_NTPase"/>
</dbReference>
<keyword evidence="2" id="KW-1185">Reference proteome</keyword>
<protein>
    <submittedName>
        <fullName evidence="1">ATP-binding protein</fullName>
    </submittedName>
</protein>
<dbReference type="RefSeq" id="WP_272136925.1">
    <property type="nucleotide sequence ID" value="NZ_JAQLOI010000001.1"/>
</dbReference>
<dbReference type="SUPFAM" id="SSF52540">
    <property type="entry name" value="P-loop containing nucleoside triphosphate hydrolases"/>
    <property type="match status" value="1"/>
</dbReference>
<evidence type="ECO:0000313" key="2">
    <source>
        <dbReference type="Proteomes" id="UP001210678"/>
    </source>
</evidence>
<dbReference type="Pfam" id="PF13671">
    <property type="entry name" value="AAA_33"/>
    <property type="match status" value="1"/>
</dbReference>
<dbReference type="Gene3D" id="3.40.50.300">
    <property type="entry name" value="P-loop containing nucleotide triphosphate hydrolases"/>
    <property type="match status" value="1"/>
</dbReference>
<name>A0ABT4YSC3_9VIBR</name>
<comment type="caution">
    <text evidence="1">The sequence shown here is derived from an EMBL/GenBank/DDBJ whole genome shotgun (WGS) entry which is preliminary data.</text>
</comment>
<accession>A0ABT4YSC3</accession>
<sequence length="169" mass="19392">MKSLGKLFFFCGKMGAGKSTKSLVTAAENNAVCISEDEWLEAHYPNQIETFEDYLRLSRQIKPFVKTHVQNILNSGTNVVMDFPANTIGQRAWFILLCSEIGCRHEVTYLDVNDELCLFQIAKRRIVQPERALFDTEAMFTQVTKFFEPPTAEENLNIVHIVRHKYDIG</sequence>
<gene>
    <name evidence="1" type="ORF">PGX00_12570</name>
</gene>